<evidence type="ECO:0000259" key="3">
    <source>
        <dbReference type="SMART" id="SM00701"/>
    </source>
</evidence>
<feature type="domain" description="Peptidoglycan recognition protein family" evidence="3">
    <location>
        <begin position="1"/>
        <end position="94"/>
    </location>
</feature>
<dbReference type="PANTHER" id="PTHR11022">
    <property type="entry name" value="PEPTIDOGLYCAN RECOGNITION PROTEIN"/>
    <property type="match status" value="1"/>
</dbReference>
<dbReference type="Proteomes" id="UP000425916">
    <property type="component" value="Chromosome"/>
</dbReference>
<dbReference type="SMART" id="SM00701">
    <property type="entry name" value="PGRP"/>
    <property type="match status" value="1"/>
</dbReference>
<protein>
    <submittedName>
        <fullName evidence="4">N-acetylmuramoyl-L-alanine amidase</fullName>
    </submittedName>
</protein>
<dbReference type="GO" id="GO:0008745">
    <property type="term" value="F:N-acetylmuramoyl-L-alanine amidase activity"/>
    <property type="evidence" value="ECO:0007669"/>
    <property type="project" value="InterPro"/>
</dbReference>
<dbReference type="RefSeq" id="WP_156272979.1">
    <property type="nucleotide sequence ID" value="NZ_CP046244.1"/>
</dbReference>
<keyword evidence="5" id="KW-1185">Reference proteome</keyword>
<dbReference type="InterPro" id="IPR015510">
    <property type="entry name" value="PGRP"/>
</dbReference>
<dbReference type="SUPFAM" id="SSF55846">
    <property type="entry name" value="N-acetylmuramoyl-L-alanine amidase-like"/>
    <property type="match status" value="1"/>
</dbReference>
<gene>
    <name evidence="4" type="ORF">MGLY_16770</name>
</gene>
<dbReference type="InterPro" id="IPR002502">
    <property type="entry name" value="Amidase_domain"/>
</dbReference>
<dbReference type="GO" id="GO:0008270">
    <property type="term" value="F:zinc ion binding"/>
    <property type="evidence" value="ECO:0007669"/>
    <property type="project" value="InterPro"/>
</dbReference>
<name>A0A6I5ZQN5_9FIRM</name>
<evidence type="ECO:0000313" key="5">
    <source>
        <dbReference type="Proteomes" id="UP000425916"/>
    </source>
</evidence>
<dbReference type="AlphaFoldDB" id="A0A6I5ZQN5"/>
<dbReference type="GO" id="GO:0009253">
    <property type="term" value="P:peptidoglycan catabolic process"/>
    <property type="evidence" value="ECO:0007669"/>
    <property type="project" value="InterPro"/>
</dbReference>
<dbReference type="Gene3D" id="3.40.80.10">
    <property type="entry name" value="Peptidoglycan recognition protein-like"/>
    <property type="match status" value="1"/>
</dbReference>
<dbReference type="EMBL" id="CP046244">
    <property type="protein sequence ID" value="QGP92304.1"/>
    <property type="molecule type" value="Genomic_DNA"/>
</dbReference>
<accession>A0A6I5ZQN5</accession>
<evidence type="ECO:0000256" key="2">
    <source>
        <dbReference type="SAM" id="MobiDB-lite"/>
    </source>
</evidence>
<organism evidence="4 5">
    <name type="scientific">Neomoorella glycerini</name>
    <dbReference type="NCBI Taxonomy" id="55779"/>
    <lineage>
        <taxon>Bacteria</taxon>
        <taxon>Bacillati</taxon>
        <taxon>Bacillota</taxon>
        <taxon>Clostridia</taxon>
        <taxon>Neomoorellales</taxon>
        <taxon>Neomoorellaceae</taxon>
        <taxon>Neomoorella</taxon>
    </lineage>
</organism>
<dbReference type="CDD" id="cd06583">
    <property type="entry name" value="PGRP"/>
    <property type="match status" value="1"/>
</dbReference>
<dbReference type="InterPro" id="IPR006619">
    <property type="entry name" value="PGRP_domain_met/bac"/>
</dbReference>
<dbReference type="OrthoDB" id="9811296at2"/>
<dbReference type="InterPro" id="IPR036505">
    <property type="entry name" value="Amidase/PGRP_sf"/>
</dbReference>
<sequence length="224" mass="23250">MRRYHLSLGWRDVGYNYIIEGDGRVVAGRSLDVPGAHCRDAGMNFKSAGVAVIGNLMDHPPTLEQRRALIRLVRDLCRRYNVPPERVLGHREVPGAATVCPVRFMDMGRVRREVVVPGETSISASGQVIAHEETVDWGGPANVTVGEAVAPGEAIAGGVTVDVATEDGFGSGEASQGGPADVTGAGVGAWTREAAHGRPADDTAGAGDENSDAGPGEAGENAGM</sequence>
<feature type="region of interest" description="Disordered" evidence="2">
    <location>
        <begin position="167"/>
        <end position="224"/>
    </location>
</feature>
<proteinExistence type="inferred from homology"/>
<dbReference type="PANTHER" id="PTHR11022:SF41">
    <property type="entry name" value="PEPTIDOGLYCAN-RECOGNITION PROTEIN LC-RELATED"/>
    <property type="match status" value="1"/>
</dbReference>
<comment type="similarity">
    <text evidence="1">Belongs to the N-acetylmuramoyl-L-alanine amidase 2 family.</text>
</comment>
<reference evidence="4 5" key="1">
    <citation type="submission" date="2019-11" db="EMBL/GenBank/DDBJ databases">
        <title>Genome sequence of Moorella glycerini DSM11254.</title>
        <authorList>
            <person name="Poehlein A."/>
            <person name="Boeer T."/>
            <person name="Daniel R."/>
        </authorList>
    </citation>
    <scope>NUCLEOTIDE SEQUENCE [LARGE SCALE GENOMIC DNA]</scope>
    <source>
        <strain evidence="4 5">DSM 11254</strain>
    </source>
</reference>
<dbReference type="Pfam" id="PF01510">
    <property type="entry name" value="Amidase_2"/>
    <property type="match status" value="1"/>
</dbReference>
<evidence type="ECO:0000256" key="1">
    <source>
        <dbReference type="ARBA" id="ARBA00007553"/>
    </source>
</evidence>
<evidence type="ECO:0000313" key="4">
    <source>
        <dbReference type="EMBL" id="QGP92304.1"/>
    </source>
</evidence>